<dbReference type="Gene3D" id="3.60.15.10">
    <property type="entry name" value="Ribonuclease Z/Hydroxyacylglutathione hydrolase-like"/>
    <property type="match status" value="1"/>
</dbReference>
<dbReference type="RefSeq" id="XP_013790851.1">
    <property type="nucleotide sequence ID" value="XM_013935397.1"/>
</dbReference>
<organism evidence="1 2">
    <name type="scientific">Limulus polyphemus</name>
    <name type="common">Atlantic horseshoe crab</name>
    <dbReference type="NCBI Taxonomy" id="6850"/>
    <lineage>
        <taxon>Eukaryota</taxon>
        <taxon>Metazoa</taxon>
        <taxon>Ecdysozoa</taxon>
        <taxon>Arthropoda</taxon>
        <taxon>Chelicerata</taxon>
        <taxon>Merostomata</taxon>
        <taxon>Xiphosura</taxon>
        <taxon>Limulidae</taxon>
        <taxon>Limulus</taxon>
    </lineage>
</organism>
<dbReference type="SUPFAM" id="SSF56281">
    <property type="entry name" value="Metallo-hydrolase/oxidoreductase"/>
    <property type="match status" value="1"/>
</dbReference>
<dbReference type="GeneID" id="106474705"/>
<evidence type="ECO:0000313" key="1">
    <source>
        <dbReference type="Proteomes" id="UP000694941"/>
    </source>
</evidence>
<protein>
    <submittedName>
        <fullName evidence="2">Protein artemis-like</fullName>
    </submittedName>
</protein>
<gene>
    <name evidence="2" type="primary">LOC106474705</name>
</gene>
<dbReference type="Proteomes" id="UP000694941">
    <property type="component" value="Unplaced"/>
</dbReference>
<evidence type="ECO:0000313" key="2">
    <source>
        <dbReference type="RefSeq" id="XP_013790851.1"/>
    </source>
</evidence>
<dbReference type="InterPro" id="IPR036866">
    <property type="entry name" value="RibonucZ/Hydroxyglut_hydro"/>
</dbReference>
<name>A0ABM1BY23_LIMPO</name>
<accession>A0ABM1BY23</accession>
<reference evidence="2" key="1">
    <citation type="submission" date="2025-08" db="UniProtKB">
        <authorList>
            <consortium name="RefSeq"/>
        </authorList>
    </citation>
    <scope>IDENTIFICATION</scope>
    <source>
        <tissue evidence="2">Muscle</tissue>
    </source>
</reference>
<keyword evidence="1" id="KW-1185">Reference proteome</keyword>
<sequence>MSTFRGKVAEYKLIAIDNFESKNYDSTVYFLSHCHKDHMVGLSSPKFLQRLKSSFNVKLYMSDISRILLLNDPTYRHLSPYLVCNLQLW</sequence>
<proteinExistence type="predicted"/>